<accession>A0ABR7RI18</accession>
<dbReference type="EMBL" id="JACTVA010000005">
    <property type="protein sequence ID" value="MBC9206209.1"/>
    <property type="molecule type" value="Genomic_DNA"/>
</dbReference>
<name>A0ABR7RI18_9PROT</name>
<evidence type="ECO:0000313" key="2">
    <source>
        <dbReference type="EMBL" id="MBC9206209.1"/>
    </source>
</evidence>
<sequence>MPKLAWLACLPALASLAAPEARADPPISGQYGGLTLAVSGDRVSGVFSEGRAGNGSDAAPQFSCRFLLRGQLSGGRGIVQTWYPGEEAIPGNLSFESGRASLMLRENHDGCLMTSGDMTQQPYSSVVNRQGEGWVDVALVKADRAAFRPAPGAPAPRAPYVVEGDPLVVLEQRGSWVRARYVAGSRAVTGWLPISELELASPGSP</sequence>
<dbReference type="RefSeq" id="WP_187783381.1">
    <property type="nucleotide sequence ID" value="NZ_JACTVA010000005.1"/>
</dbReference>
<gene>
    <name evidence="2" type="ORF">IBL26_05120</name>
</gene>
<comment type="caution">
    <text evidence="2">The sequence shown here is derived from an EMBL/GenBank/DDBJ whole genome shotgun (WGS) entry which is preliminary data.</text>
</comment>
<reference evidence="2 3" key="1">
    <citation type="journal article" date="2013" name="Int. J. Syst. Evol. Microbiol.">
        <title>Roseomonas aerophila sp. nov., isolated from air.</title>
        <authorList>
            <person name="Kim S.J."/>
            <person name="Weon H.Y."/>
            <person name="Ahn J.H."/>
            <person name="Hong S.B."/>
            <person name="Seok S.J."/>
            <person name="Whang K.S."/>
            <person name="Kwon S.W."/>
        </authorList>
    </citation>
    <scope>NUCLEOTIDE SEQUENCE [LARGE SCALE GENOMIC DNA]</scope>
    <source>
        <strain evidence="2 3">NBRC 108923</strain>
    </source>
</reference>
<organism evidence="2 3">
    <name type="scientific">Teichococcus aerophilus</name>
    <dbReference type="NCBI Taxonomy" id="1224513"/>
    <lineage>
        <taxon>Bacteria</taxon>
        <taxon>Pseudomonadati</taxon>
        <taxon>Pseudomonadota</taxon>
        <taxon>Alphaproteobacteria</taxon>
        <taxon>Acetobacterales</taxon>
        <taxon>Roseomonadaceae</taxon>
        <taxon>Roseomonas</taxon>
    </lineage>
</organism>
<keyword evidence="1" id="KW-0732">Signal</keyword>
<feature type="chain" id="PRO_5045440596" description="SH3 domain-containing protein" evidence="1">
    <location>
        <begin position="24"/>
        <end position="205"/>
    </location>
</feature>
<dbReference type="Proteomes" id="UP000626026">
    <property type="component" value="Unassembled WGS sequence"/>
</dbReference>
<evidence type="ECO:0008006" key="4">
    <source>
        <dbReference type="Google" id="ProtNLM"/>
    </source>
</evidence>
<evidence type="ECO:0000256" key="1">
    <source>
        <dbReference type="SAM" id="SignalP"/>
    </source>
</evidence>
<keyword evidence="3" id="KW-1185">Reference proteome</keyword>
<proteinExistence type="predicted"/>
<protein>
    <recommendedName>
        <fullName evidence="4">SH3 domain-containing protein</fullName>
    </recommendedName>
</protein>
<feature type="signal peptide" evidence="1">
    <location>
        <begin position="1"/>
        <end position="23"/>
    </location>
</feature>
<evidence type="ECO:0000313" key="3">
    <source>
        <dbReference type="Proteomes" id="UP000626026"/>
    </source>
</evidence>